<dbReference type="AlphaFoldDB" id="A0A4R6UR04"/>
<keyword evidence="7" id="KW-0175">Coiled coil</keyword>
<dbReference type="GO" id="GO:0009318">
    <property type="term" value="C:exodeoxyribonuclease VII complex"/>
    <property type="evidence" value="ECO:0007669"/>
    <property type="project" value="UniProtKB-UniRule"/>
</dbReference>
<gene>
    <name evidence="5" type="primary">xseA</name>
    <name evidence="10" type="ORF">EV696_108149</name>
</gene>
<dbReference type="GO" id="GO:0005737">
    <property type="term" value="C:cytoplasm"/>
    <property type="evidence" value="ECO:0007669"/>
    <property type="project" value="UniProtKB-SubCell"/>
</dbReference>
<sequence length="446" mass="50945">MQQRQVLTVGELMSRARRLLEGEFGLIWLEGEISNFSSPGSGHWYFSLKDSQAQVRCALFRNRNQLLSYRPKDGDKVLIRARVSLYEPRGDFQLIGEYLEPAGFGALQQQFEMLKHKLQAEGLFDEERKKPLPAFVQTLGVITSPTGAALHDVLSVLKKRAPQVRVIIYPAMVQGKEAAQTLIDALATANRRNEVDALLLTRGGGSLEDLWSFNDEALARAITESQLPIVSAVGHEVDFTIADFVADQRAPTPSAGAALLSTDQQTMALQIGHIAQQFQRKLQQLLQHKRQQLAHLQTRLRAPEFLLQRHQQRVDELRQRLQRASLQTIAQRRERLQRWQSMLQQLSPRQRLLQRREKLDQLQQQLHQHYRQQSQQRRMQLKNLVQQLHQISPLATLARGYTLTRVAETGVYLRDASKLSVGTRIETLTSSHQIDSQVVAVRPRKP</sequence>
<dbReference type="InterPro" id="IPR025824">
    <property type="entry name" value="OB-fold_nuc-bd_dom"/>
</dbReference>
<dbReference type="InterPro" id="IPR020579">
    <property type="entry name" value="Exonuc_VII_lsu_C"/>
</dbReference>
<proteinExistence type="inferred from homology"/>
<dbReference type="EMBL" id="SNYM01000008">
    <property type="protein sequence ID" value="TDQ48169.1"/>
    <property type="molecule type" value="Genomic_DNA"/>
</dbReference>
<comment type="subunit">
    <text evidence="5">Heterooligomer composed of large and small subunits.</text>
</comment>
<dbReference type="Pfam" id="PF13742">
    <property type="entry name" value="tRNA_anti_2"/>
    <property type="match status" value="1"/>
</dbReference>
<dbReference type="CDD" id="cd04489">
    <property type="entry name" value="ExoVII_LU_OBF"/>
    <property type="match status" value="1"/>
</dbReference>
<feature type="domain" description="Exonuclease VII large subunit C-terminal" evidence="8">
    <location>
        <begin position="123"/>
        <end position="436"/>
    </location>
</feature>
<dbReference type="Pfam" id="PF02601">
    <property type="entry name" value="Exonuc_VII_L"/>
    <property type="match status" value="1"/>
</dbReference>
<comment type="function">
    <text evidence="5">Bidirectionally degrades single-stranded DNA into large acid-insoluble oligonucleotides, which are then degraded further into small acid-soluble oligonucleotides.</text>
</comment>
<comment type="catalytic activity">
    <reaction evidence="5 6">
        <text>Exonucleolytic cleavage in either 5'- to 3'- or 3'- to 5'-direction to yield nucleoside 5'-phosphates.</text>
        <dbReference type="EC" id="3.1.11.6"/>
    </reaction>
</comment>
<dbReference type="Proteomes" id="UP000295375">
    <property type="component" value="Unassembled WGS sequence"/>
</dbReference>
<evidence type="ECO:0000313" key="10">
    <source>
        <dbReference type="EMBL" id="TDQ48169.1"/>
    </source>
</evidence>
<keyword evidence="2 5" id="KW-0540">Nuclease</keyword>
<evidence type="ECO:0000256" key="5">
    <source>
        <dbReference type="HAMAP-Rule" id="MF_00378"/>
    </source>
</evidence>
<evidence type="ECO:0000256" key="2">
    <source>
        <dbReference type="ARBA" id="ARBA00022722"/>
    </source>
</evidence>
<reference evidence="10 11" key="1">
    <citation type="submission" date="2019-03" db="EMBL/GenBank/DDBJ databases">
        <title>Genomic Encyclopedia of Type Strains, Phase IV (KMG-IV): sequencing the most valuable type-strain genomes for metagenomic binning, comparative biology and taxonomic classification.</title>
        <authorList>
            <person name="Goeker M."/>
        </authorList>
    </citation>
    <scope>NUCLEOTIDE SEQUENCE [LARGE SCALE GENOMIC DNA]</scope>
    <source>
        <strain evidence="10 11">DSM 103792</strain>
    </source>
</reference>
<dbReference type="GO" id="GO:0006308">
    <property type="term" value="P:DNA catabolic process"/>
    <property type="evidence" value="ECO:0007669"/>
    <property type="project" value="UniProtKB-UniRule"/>
</dbReference>
<dbReference type="PANTHER" id="PTHR30008:SF0">
    <property type="entry name" value="EXODEOXYRIBONUCLEASE 7 LARGE SUBUNIT"/>
    <property type="match status" value="1"/>
</dbReference>
<evidence type="ECO:0000256" key="6">
    <source>
        <dbReference type="RuleBase" id="RU004355"/>
    </source>
</evidence>
<feature type="domain" description="OB-fold nucleic acid binding" evidence="9">
    <location>
        <begin position="7"/>
        <end position="98"/>
    </location>
</feature>
<dbReference type="GO" id="GO:0003676">
    <property type="term" value="F:nucleic acid binding"/>
    <property type="evidence" value="ECO:0007669"/>
    <property type="project" value="InterPro"/>
</dbReference>
<dbReference type="RefSeq" id="WP_133590701.1">
    <property type="nucleotide sequence ID" value="NZ_CP037953.1"/>
</dbReference>
<dbReference type="NCBIfam" id="TIGR00237">
    <property type="entry name" value="xseA"/>
    <property type="match status" value="1"/>
</dbReference>
<comment type="subcellular location">
    <subcellularLocation>
        <location evidence="5 6">Cytoplasm</location>
    </subcellularLocation>
</comment>
<evidence type="ECO:0000256" key="3">
    <source>
        <dbReference type="ARBA" id="ARBA00022801"/>
    </source>
</evidence>
<keyword evidence="4 5" id="KW-0269">Exonuclease</keyword>
<keyword evidence="3 5" id="KW-0378">Hydrolase</keyword>
<dbReference type="EC" id="3.1.11.6" evidence="5"/>
<evidence type="ECO:0000259" key="8">
    <source>
        <dbReference type="Pfam" id="PF02601"/>
    </source>
</evidence>
<comment type="similarity">
    <text evidence="5 6">Belongs to the XseA family.</text>
</comment>
<evidence type="ECO:0000259" key="9">
    <source>
        <dbReference type="Pfam" id="PF13742"/>
    </source>
</evidence>
<evidence type="ECO:0000256" key="4">
    <source>
        <dbReference type="ARBA" id="ARBA00022839"/>
    </source>
</evidence>
<organism evidence="10 11">
    <name type="scientific">Permianibacter aggregans</name>
    <dbReference type="NCBI Taxonomy" id="1510150"/>
    <lineage>
        <taxon>Bacteria</taxon>
        <taxon>Pseudomonadati</taxon>
        <taxon>Pseudomonadota</taxon>
        <taxon>Gammaproteobacteria</taxon>
        <taxon>Pseudomonadales</taxon>
        <taxon>Pseudomonadaceae</taxon>
        <taxon>Permianibacter</taxon>
    </lineage>
</organism>
<keyword evidence="11" id="KW-1185">Reference proteome</keyword>
<evidence type="ECO:0000256" key="1">
    <source>
        <dbReference type="ARBA" id="ARBA00022490"/>
    </source>
</evidence>
<keyword evidence="1 5" id="KW-0963">Cytoplasm</keyword>
<dbReference type="InterPro" id="IPR003753">
    <property type="entry name" value="Exonuc_VII_L"/>
</dbReference>
<evidence type="ECO:0000313" key="11">
    <source>
        <dbReference type="Proteomes" id="UP000295375"/>
    </source>
</evidence>
<protein>
    <recommendedName>
        <fullName evidence="5">Exodeoxyribonuclease 7 large subunit</fullName>
        <ecNumber evidence="5">3.1.11.6</ecNumber>
    </recommendedName>
    <alternativeName>
        <fullName evidence="5">Exodeoxyribonuclease VII large subunit</fullName>
        <shortName evidence="5">Exonuclease VII large subunit</shortName>
    </alternativeName>
</protein>
<evidence type="ECO:0000256" key="7">
    <source>
        <dbReference type="SAM" id="Coils"/>
    </source>
</evidence>
<name>A0A4R6UR04_9GAMM</name>
<accession>A0A4R6UR04</accession>
<feature type="coiled-coil region" evidence="7">
    <location>
        <begin position="279"/>
        <end position="379"/>
    </location>
</feature>
<dbReference type="HAMAP" id="MF_00378">
    <property type="entry name" value="Exonuc_7_L"/>
    <property type="match status" value="1"/>
</dbReference>
<dbReference type="OrthoDB" id="9802795at2"/>
<dbReference type="PANTHER" id="PTHR30008">
    <property type="entry name" value="EXODEOXYRIBONUCLEASE 7 LARGE SUBUNIT"/>
    <property type="match status" value="1"/>
</dbReference>
<comment type="caution">
    <text evidence="10">The sequence shown here is derived from an EMBL/GenBank/DDBJ whole genome shotgun (WGS) entry which is preliminary data.</text>
</comment>
<dbReference type="GO" id="GO:0008855">
    <property type="term" value="F:exodeoxyribonuclease VII activity"/>
    <property type="evidence" value="ECO:0007669"/>
    <property type="project" value="UniProtKB-UniRule"/>
</dbReference>